<reference evidence="1 2" key="1">
    <citation type="submission" date="2016-10" db="EMBL/GenBank/DDBJ databases">
        <authorList>
            <person name="de Groot N.N."/>
        </authorList>
    </citation>
    <scope>NUCLEOTIDE SEQUENCE [LARGE SCALE GENOMIC DNA]</scope>
    <source>
        <strain evidence="1 2">OK461</strain>
    </source>
</reference>
<evidence type="ECO:0000313" key="2">
    <source>
        <dbReference type="Proteomes" id="UP000181942"/>
    </source>
</evidence>
<evidence type="ECO:0000313" key="1">
    <source>
        <dbReference type="EMBL" id="SFH18447.1"/>
    </source>
</evidence>
<dbReference type="AlphaFoldDB" id="A0A1I2XZC3"/>
<protein>
    <submittedName>
        <fullName evidence="1">Uncharacterized protein</fullName>
    </submittedName>
</protein>
<name>A0A1I2XZC3_9ACTN</name>
<organism evidence="1 2">
    <name type="scientific">Streptomyces mirabilis</name>
    <dbReference type="NCBI Taxonomy" id="68239"/>
    <lineage>
        <taxon>Bacteria</taxon>
        <taxon>Bacillati</taxon>
        <taxon>Actinomycetota</taxon>
        <taxon>Actinomycetes</taxon>
        <taxon>Kitasatosporales</taxon>
        <taxon>Streptomycetaceae</taxon>
        <taxon>Streptomyces</taxon>
    </lineage>
</organism>
<sequence>MRLPAAADLAQRVRMFGGHNTALQEAQRNFIREARTVLVAPMP</sequence>
<proteinExistence type="predicted"/>
<dbReference type="Proteomes" id="UP000181942">
    <property type="component" value="Unassembled WGS sequence"/>
</dbReference>
<dbReference type="EMBL" id="FONR01000054">
    <property type="protein sequence ID" value="SFH18447.1"/>
    <property type="molecule type" value="Genomic_DNA"/>
</dbReference>
<accession>A0A1I2XZC3</accession>
<gene>
    <name evidence="1" type="ORF">SAMN02787118_15418</name>
</gene>